<protein>
    <submittedName>
        <fullName evidence="1">Uncharacterized protein</fullName>
    </submittedName>
</protein>
<keyword evidence="2" id="KW-1185">Reference proteome</keyword>
<evidence type="ECO:0000313" key="1">
    <source>
        <dbReference type="EMBL" id="KAK3804329.1"/>
    </source>
</evidence>
<dbReference type="AlphaFoldDB" id="A0AAE1EE67"/>
<reference evidence="1" key="1">
    <citation type="journal article" date="2023" name="G3 (Bethesda)">
        <title>A reference genome for the long-term kleptoplast-retaining sea slug Elysia crispata morphotype clarki.</title>
        <authorList>
            <person name="Eastman K.E."/>
            <person name="Pendleton A.L."/>
            <person name="Shaikh M.A."/>
            <person name="Suttiyut T."/>
            <person name="Ogas R."/>
            <person name="Tomko P."/>
            <person name="Gavelis G."/>
            <person name="Widhalm J.R."/>
            <person name="Wisecaver J.H."/>
        </authorList>
    </citation>
    <scope>NUCLEOTIDE SEQUENCE</scope>
    <source>
        <strain evidence="1">ECLA1</strain>
    </source>
</reference>
<comment type="caution">
    <text evidence="1">The sequence shown here is derived from an EMBL/GenBank/DDBJ whole genome shotgun (WGS) entry which is preliminary data.</text>
</comment>
<dbReference type="Proteomes" id="UP001283361">
    <property type="component" value="Unassembled WGS sequence"/>
</dbReference>
<name>A0AAE1EE67_9GAST</name>
<accession>A0AAE1EE67</accession>
<gene>
    <name evidence="1" type="ORF">RRG08_039250</name>
</gene>
<sequence length="293" mass="33847">MYQRLRQSQQELWLINKLTLFEDEVSQEVPEQNSNKSIYVSTVPTVRRATPGKLDKQQFCFYCKTPVLKIARHLTVRHSSEPEVAKLLPYKESQTGMEELCGVMHTKAGRRAFKTPSLAVQLGYLLIKTRNVKRGWALRCQKEANRLAAETFLSLVKSEWTDAVSSCALNTLKRRKDQSVQILPLTEDLVKVKRRMLKEMTMKTRDLSSSPEYTAWRKLAQVMMSRLILFNKRRGGEVSRPLLKSYQDKPKWEEGMNKEILDSLQGLELALIKRMDLIEVPGKKNQEGSHISH</sequence>
<evidence type="ECO:0000313" key="2">
    <source>
        <dbReference type="Proteomes" id="UP001283361"/>
    </source>
</evidence>
<organism evidence="1 2">
    <name type="scientific">Elysia crispata</name>
    <name type="common">lettuce slug</name>
    <dbReference type="NCBI Taxonomy" id="231223"/>
    <lineage>
        <taxon>Eukaryota</taxon>
        <taxon>Metazoa</taxon>
        <taxon>Spiralia</taxon>
        <taxon>Lophotrochozoa</taxon>
        <taxon>Mollusca</taxon>
        <taxon>Gastropoda</taxon>
        <taxon>Heterobranchia</taxon>
        <taxon>Euthyneura</taxon>
        <taxon>Panpulmonata</taxon>
        <taxon>Sacoglossa</taxon>
        <taxon>Placobranchoidea</taxon>
        <taxon>Plakobranchidae</taxon>
        <taxon>Elysia</taxon>
    </lineage>
</organism>
<dbReference type="PANTHER" id="PTHR33480">
    <property type="entry name" value="SET DOMAIN-CONTAINING PROTEIN-RELATED"/>
    <property type="match status" value="1"/>
</dbReference>
<dbReference type="EMBL" id="JAWDGP010000027">
    <property type="protein sequence ID" value="KAK3804329.1"/>
    <property type="molecule type" value="Genomic_DNA"/>
</dbReference>
<proteinExistence type="predicted"/>